<dbReference type="Proteomes" id="UP000663889">
    <property type="component" value="Unassembled WGS sequence"/>
</dbReference>
<comment type="caution">
    <text evidence="1">The sequence shown here is derived from an EMBL/GenBank/DDBJ whole genome shotgun (WGS) entry which is preliminary data.</text>
</comment>
<proteinExistence type="predicted"/>
<protein>
    <submittedName>
        <fullName evidence="1">Uncharacterized protein</fullName>
    </submittedName>
</protein>
<sequence length="203" mass="22844">MDNLTLVWLDTEMNNRSENIDIQIRLENVINYLRIFDQVDACEQYIERVGEINTINKINEEKLLLVISSTLPLTIISHVRDLPQVKDIYIYRKSKTHDTTIQEFLKNYTKGATCPGYPNAKCVPNYCGGCHAVWYKADGTPINYAKSSTCPPGQTEVQCKKNPCEGAKCPGHANVNCVPNYCGGCKAEWFTSNGEQVQCVITN</sequence>
<gene>
    <name evidence="1" type="ORF">SEV965_LOCUS20020</name>
</gene>
<name>A0A814UX96_9BILA</name>
<evidence type="ECO:0000313" key="1">
    <source>
        <dbReference type="EMBL" id="CAF1180400.1"/>
    </source>
</evidence>
<reference evidence="1" key="1">
    <citation type="submission" date="2021-02" db="EMBL/GenBank/DDBJ databases">
        <authorList>
            <person name="Nowell W R."/>
        </authorList>
    </citation>
    <scope>NUCLEOTIDE SEQUENCE</scope>
</reference>
<dbReference type="EMBL" id="CAJNOU010001277">
    <property type="protein sequence ID" value="CAF1180400.1"/>
    <property type="molecule type" value="Genomic_DNA"/>
</dbReference>
<evidence type="ECO:0000313" key="2">
    <source>
        <dbReference type="Proteomes" id="UP000663889"/>
    </source>
</evidence>
<accession>A0A814UX96</accession>
<organism evidence="1 2">
    <name type="scientific">Rotaria sordida</name>
    <dbReference type="NCBI Taxonomy" id="392033"/>
    <lineage>
        <taxon>Eukaryota</taxon>
        <taxon>Metazoa</taxon>
        <taxon>Spiralia</taxon>
        <taxon>Gnathifera</taxon>
        <taxon>Rotifera</taxon>
        <taxon>Eurotatoria</taxon>
        <taxon>Bdelloidea</taxon>
        <taxon>Philodinida</taxon>
        <taxon>Philodinidae</taxon>
        <taxon>Rotaria</taxon>
    </lineage>
</organism>
<dbReference type="AlphaFoldDB" id="A0A814UX96"/>